<dbReference type="PRINTS" id="PR01713">
    <property type="entry name" value="NUCEPIMERASE"/>
</dbReference>
<accession>A0A229UIH4</accession>
<organism evidence="2 3">
    <name type="scientific">Paenibacillus rigui</name>
    <dbReference type="NCBI Taxonomy" id="554312"/>
    <lineage>
        <taxon>Bacteria</taxon>
        <taxon>Bacillati</taxon>
        <taxon>Bacillota</taxon>
        <taxon>Bacilli</taxon>
        <taxon>Bacillales</taxon>
        <taxon>Paenibacillaceae</taxon>
        <taxon>Paenibacillus</taxon>
    </lineage>
</organism>
<dbReference type="OrthoDB" id="9811743at2"/>
<keyword evidence="3" id="KW-1185">Reference proteome</keyword>
<protein>
    <submittedName>
        <fullName evidence="2">NAD-dependent dehydratase</fullName>
    </submittedName>
</protein>
<evidence type="ECO:0000259" key="1">
    <source>
        <dbReference type="Pfam" id="PF16363"/>
    </source>
</evidence>
<dbReference type="Gene3D" id="3.90.25.10">
    <property type="entry name" value="UDP-galactose 4-epimerase, domain 1"/>
    <property type="match status" value="1"/>
</dbReference>
<dbReference type="RefSeq" id="WP_094018182.1">
    <property type="nucleotide sequence ID" value="NZ_NMQW01000052.1"/>
</dbReference>
<gene>
    <name evidence="2" type="ORF">CF651_27980</name>
</gene>
<dbReference type="Pfam" id="PF16363">
    <property type="entry name" value="GDP_Man_Dehyd"/>
    <property type="match status" value="1"/>
</dbReference>
<dbReference type="PANTHER" id="PTHR43000">
    <property type="entry name" value="DTDP-D-GLUCOSE 4,6-DEHYDRATASE-RELATED"/>
    <property type="match status" value="1"/>
</dbReference>
<dbReference type="SUPFAM" id="SSF51735">
    <property type="entry name" value="NAD(P)-binding Rossmann-fold domains"/>
    <property type="match status" value="1"/>
</dbReference>
<dbReference type="Proteomes" id="UP000215509">
    <property type="component" value="Unassembled WGS sequence"/>
</dbReference>
<dbReference type="GO" id="GO:0016831">
    <property type="term" value="F:carboxy-lyase activity"/>
    <property type="evidence" value="ECO:0007669"/>
    <property type="project" value="InterPro"/>
</dbReference>
<dbReference type="InterPro" id="IPR026390">
    <property type="entry name" value="LegB-like"/>
</dbReference>
<dbReference type="InterPro" id="IPR036291">
    <property type="entry name" value="NAD(P)-bd_dom_sf"/>
</dbReference>
<feature type="domain" description="NAD(P)-binding" evidence="1">
    <location>
        <begin position="9"/>
        <end position="307"/>
    </location>
</feature>
<reference evidence="2 3" key="1">
    <citation type="submission" date="2017-07" db="EMBL/GenBank/DDBJ databases">
        <title>Genome sequencing and assembly of Paenibacillus rigui.</title>
        <authorList>
            <person name="Mayilraj S."/>
        </authorList>
    </citation>
    <scope>NUCLEOTIDE SEQUENCE [LARGE SCALE GENOMIC DNA]</scope>
    <source>
        <strain evidence="2 3">JCM 16352</strain>
    </source>
</reference>
<name>A0A229UIH4_9BACL</name>
<dbReference type="Gene3D" id="3.40.50.720">
    <property type="entry name" value="NAD(P)-binding Rossmann-like Domain"/>
    <property type="match status" value="1"/>
</dbReference>
<evidence type="ECO:0000313" key="3">
    <source>
        <dbReference type="Proteomes" id="UP000215509"/>
    </source>
</evidence>
<dbReference type="InterPro" id="IPR016040">
    <property type="entry name" value="NAD(P)-bd_dom"/>
</dbReference>
<dbReference type="AlphaFoldDB" id="A0A229UIH4"/>
<sequence length="336" mass="37103">MNISSENILVTGADGFIGSHLTEALIRSGHKVKAFVQYNSFHSWGWLDDAPYDIRDEVEVIAGDIRDDQFVKDGMKGCDAVFHLAALISIPYSYRSPESYIDTNVKGTFNILQAAREHQIKRLIHTSTSEVYGTAQFVPIHEGHPLHPQSPYAASKAGADLMALSYYHTFQVPVSIVRPFNTYGPRQSARAVIPAIITQIASGKGEIQLGDLLPTRDFSYVSDTVSGFMTVSRSEKTIGEVINIGSNYEVSIGDTARLIAELMNADVTIVQDPARTRPAASEVQRLWADNAKAKQLCGWTPAYGEMDGLQRGLAETIAWFSNPDNLQRYKQGLYQV</sequence>
<comment type="caution">
    <text evidence="2">The sequence shown here is derived from an EMBL/GenBank/DDBJ whole genome shotgun (WGS) entry which is preliminary data.</text>
</comment>
<evidence type="ECO:0000313" key="2">
    <source>
        <dbReference type="EMBL" id="OXM83085.1"/>
    </source>
</evidence>
<dbReference type="InterPro" id="IPR045869">
    <property type="entry name" value="Arna-like_SDR_e"/>
</dbReference>
<dbReference type="EMBL" id="NMQW01000052">
    <property type="protein sequence ID" value="OXM83085.1"/>
    <property type="molecule type" value="Genomic_DNA"/>
</dbReference>
<proteinExistence type="predicted"/>
<dbReference type="CDD" id="cd05257">
    <property type="entry name" value="Arna_like_SDR_e"/>
    <property type="match status" value="1"/>
</dbReference>
<dbReference type="NCBIfam" id="TIGR04180">
    <property type="entry name" value="EDH_00030"/>
    <property type="match status" value="1"/>
</dbReference>